<dbReference type="AlphaFoldDB" id="A0A9P7D1I9"/>
<comment type="caution">
    <text evidence="1">The sequence shown here is derived from an EMBL/GenBank/DDBJ whole genome shotgun (WGS) entry which is preliminary data.</text>
</comment>
<name>A0A9P7D1I9_9AGAM</name>
<dbReference type="OrthoDB" id="3039262at2759"/>
<protein>
    <submittedName>
        <fullName evidence="1">Uncharacterized protein</fullName>
    </submittedName>
</protein>
<accession>A0A9P7D1I9</accession>
<evidence type="ECO:0000313" key="2">
    <source>
        <dbReference type="Proteomes" id="UP000714275"/>
    </source>
</evidence>
<organism evidence="1 2">
    <name type="scientific">Suillus placidus</name>
    <dbReference type="NCBI Taxonomy" id="48579"/>
    <lineage>
        <taxon>Eukaryota</taxon>
        <taxon>Fungi</taxon>
        <taxon>Dikarya</taxon>
        <taxon>Basidiomycota</taxon>
        <taxon>Agaricomycotina</taxon>
        <taxon>Agaricomycetes</taxon>
        <taxon>Agaricomycetidae</taxon>
        <taxon>Boletales</taxon>
        <taxon>Suillineae</taxon>
        <taxon>Suillaceae</taxon>
        <taxon>Suillus</taxon>
    </lineage>
</organism>
<gene>
    <name evidence="1" type="ORF">EV702DRAFT_1114549</name>
</gene>
<proteinExistence type="predicted"/>
<dbReference type="EMBL" id="JABBWD010000031">
    <property type="protein sequence ID" value="KAG1775743.1"/>
    <property type="molecule type" value="Genomic_DNA"/>
</dbReference>
<keyword evidence="2" id="KW-1185">Reference proteome</keyword>
<sequence>MSDLPSAIHPEILLHLDPEYVAIRNAHVAHRVPSRNPLVRIPLLAARLSGRSGLSNWHLRWARYSAR</sequence>
<evidence type="ECO:0000313" key="1">
    <source>
        <dbReference type="EMBL" id="KAG1775743.1"/>
    </source>
</evidence>
<reference evidence="1" key="1">
    <citation type="journal article" date="2020" name="New Phytol.">
        <title>Comparative genomics reveals dynamic genome evolution in host specialist ectomycorrhizal fungi.</title>
        <authorList>
            <person name="Lofgren L.A."/>
            <person name="Nguyen N.H."/>
            <person name="Vilgalys R."/>
            <person name="Ruytinx J."/>
            <person name="Liao H.L."/>
            <person name="Branco S."/>
            <person name="Kuo A."/>
            <person name="LaButti K."/>
            <person name="Lipzen A."/>
            <person name="Andreopoulos W."/>
            <person name="Pangilinan J."/>
            <person name="Riley R."/>
            <person name="Hundley H."/>
            <person name="Na H."/>
            <person name="Barry K."/>
            <person name="Grigoriev I.V."/>
            <person name="Stajich J.E."/>
            <person name="Kennedy P.G."/>
        </authorList>
    </citation>
    <scope>NUCLEOTIDE SEQUENCE</scope>
    <source>
        <strain evidence="1">DOB743</strain>
    </source>
</reference>
<dbReference type="Proteomes" id="UP000714275">
    <property type="component" value="Unassembled WGS sequence"/>
</dbReference>